<name>A0AA88FK48_9BACT</name>
<keyword evidence="2" id="KW-0812">Transmembrane</keyword>
<dbReference type="GO" id="GO:0090313">
    <property type="term" value="P:regulation of protein targeting to membrane"/>
    <property type="evidence" value="ECO:0007669"/>
    <property type="project" value="TreeGrafter"/>
</dbReference>
<evidence type="ECO:0000313" key="4">
    <source>
        <dbReference type="Proteomes" id="UP000326380"/>
    </source>
</evidence>
<keyword evidence="2" id="KW-0472">Membrane</keyword>
<evidence type="ECO:0000313" key="3">
    <source>
        <dbReference type="EMBL" id="KAA9331295.1"/>
    </source>
</evidence>
<keyword evidence="2" id="KW-1133">Transmembrane helix</keyword>
<dbReference type="PANTHER" id="PTHR30441:SF4">
    <property type="entry name" value="PROTEIN ASMA"/>
    <property type="match status" value="1"/>
</dbReference>
<gene>
    <name evidence="3" type="ORF">F0P96_13670</name>
</gene>
<accession>A0AA88FK48</accession>
<dbReference type="InterPro" id="IPR052894">
    <property type="entry name" value="AsmA-related"/>
</dbReference>
<proteinExistence type="predicted"/>
<dbReference type="PANTHER" id="PTHR30441">
    <property type="entry name" value="DUF748 DOMAIN-CONTAINING PROTEIN"/>
    <property type="match status" value="1"/>
</dbReference>
<keyword evidence="4" id="KW-1185">Reference proteome</keyword>
<dbReference type="Proteomes" id="UP000326380">
    <property type="component" value="Unassembled WGS sequence"/>
</dbReference>
<evidence type="ECO:0000256" key="2">
    <source>
        <dbReference type="SAM" id="Phobius"/>
    </source>
</evidence>
<feature type="transmembrane region" description="Helical" evidence="2">
    <location>
        <begin position="51"/>
        <end position="72"/>
    </location>
</feature>
<reference evidence="3 4" key="1">
    <citation type="submission" date="2019-09" db="EMBL/GenBank/DDBJ databases">
        <title>Genome sequence of Hymenobacter sp. M3.</title>
        <authorList>
            <person name="Srinivasan S."/>
        </authorList>
    </citation>
    <scope>NUCLEOTIDE SEQUENCE [LARGE SCALE GENOMIC DNA]</scope>
    <source>
        <strain evidence="3 4">M3</strain>
    </source>
</reference>
<feature type="compositionally biased region" description="Basic and acidic residues" evidence="1">
    <location>
        <begin position="868"/>
        <end position="884"/>
    </location>
</feature>
<organism evidence="3 4">
    <name type="scientific">Hymenobacter busanensis</name>
    <dbReference type="NCBI Taxonomy" id="2607656"/>
    <lineage>
        <taxon>Bacteria</taxon>
        <taxon>Pseudomonadati</taxon>
        <taxon>Bacteroidota</taxon>
        <taxon>Cytophagia</taxon>
        <taxon>Cytophagales</taxon>
        <taxon>Hymenobacteraceae</taxon>
        <taxon>Hymenobacter</taxon>
    </lineage>
</organism>
<feature type="compositionally biased region" description="Low complexity" evidence="1">
    <location>
        <begin position="850"/>
        <end position="864"/>
    </location>
</feature>
<evidence type="ECO:0008006" key="5">
    <source>
        <dbReference type="Google" id="ProtNLM"/>
    </source>
</evidence>
<comment type="caution">
    <text evidence="3">The sequence shown here is derived from an EMBL/GenBank/DDBJ whole genome shotgun (WGS) entry which is preliminary data.</text>
</comment>
<feature type="region of interest" description="Disordered" evidence="1">
    <location>
        <begin position="833"/>
        <end position="895"/>
    </location>
</feature>
<dbReference type="EMBL" id="VTWU01000005">
    <property type="protein sequence ID" value="KAA9331295.1"/>
    <property type="molecule type" value="Genomic_DNA"/>
</dbReference>
<dbReference type="AlphaFoldDB" id="A0AA88FK48"/>
<sequence>MCRLGMQIWGVFSESTTLCRHFGRKFSIESGVLAQSIHFQAEKFRVRALKWAKYVGLGLAVLLVGGAVALWLGQERIIGLFVAAANRHLCTPVQVARLDVSWWTAFPRVSVTLHQVRVGGSLRSDTAALARLQRIHCAFDAWDIASGRYRIRTLVLDGGAVHLRHDAHGQANYYIFRSDTTNAASPVTLALDRVQLKNVALVVADSALHHHYALQAHDLTAALAISTDTVHLAARGTAGVAGLRLGKDTYLARRELVVDGAVRYARKTHQLLLAPSRVQLGRAAYELSGAVGWAGATQLNLRVTGRQTDVQSLLVLLPRRLSRPLAAYRSRGEVYFGGTVQGELSATRSPRVAVQFGCRNAAFYHPGTRQTIEHVFLTGHFSNGAQATARAAVLELRDVRGTLRGRPFSGSLRYANFLDPTVQLRLRAALDVGDVLRFYPVAAIRQASGRARADIQWSGNLRAFRRNPGRAATQASGELVLEGVNAQLRTVAPPLTNLRGSFLLRRNDVAVTDFRGKIGASDFQLDGLLRNAVGWLTMPNQTVLVEADVASRALNLDELLAAQGVGKSRQAGRAPAAEYAFKLPADLALDLNASVEKLRFRRLRARDVRGTVRLQNQVLSTPGASLTAAGGRFEVRGSLDARQPALLQAHTVASCRRVLLDSLFYVFENFGQDFITARHLRGELTATTDAEVFFTPQLQPLANRLEAEVHATVRRGELNNFEPLQKLSMVASRDQLRHLRFDELTNTVYVQSGTVYVPEMEVRSNVRTASRLTVTGTHTFDQQMDYHLVVPLLPGLRRPVVRAADGALTTAQGPALLLHVWGDENNFRVGYDRQQASAKRSAPAAGEMSPATKPAGPATAGLPASVPRLRDVLKTPIKPAEKKPPTPQPGEAFEF</sequence>
<dbReference type="GO" id="GO:0005886">
    <property type="term" value="C:plasma membrane"/>
    <property type="evidence" value="ECO:0007669"/>
    <property type="project" value="TreeGrafter"/>
</dbReference>
<protein>
    <recommendedName>
        <fullName evidence="5">AsmA-like C-terminal domain-containing protein</fullName>
    </recommendedName>
</protein>
<evidence type="ECO:0000256" key="1">
    <source>
        <dbReference type="SAM" id="MobiDB-lite"/>
    </source>
</evidence>